<keyword evidence="6" id="KW-1185">Reference proteome</keyword>
<dbReference type="InterPro" id="IPR017871">
    <property type="entry name" value="ABC_transporter-like_CS"/>
</dbReference>
<dbReference type="OrthoDB" id="9809450at2"/>
<proteinExistence type="predicted"/>
<dbReference type="SUPFAM" id="SSF52540">
    <property type="entry name" value="P-loop containing nucleoside triphosphate hydrolases"/>
    <property type="match status" value="1"/>
</dbReference>
<dbReference type="Proteomes" id="UP000321412">
    <property type="component" value="Unassembled WGS sequence"/>
</dbReference>
<evidence type="ECO:0000256" key="3">
    <source>
        <dbReference type="ARBA" id="ARBA00022840"/>
    </source>
</evidence>
<evidence type="ECO:0000313" key="6">
    <source>
        <dbReference type="Proteomes" id="UP000321412"/>
    </source>
</evidence>
<dbReference type="PROSITE" id="PS50893">
    <property type="entry name" value="ABC_TRANSPORTER_2"/>
    <property type="match status" value="1"/>
</dbReference>
<keyword evidence="1" id="KW-0813">Transport</keyword>
<dbReference type="InterPro" id="IPR003593">
    <property type="entry name" value="AAA+_ATPase"/>
</dbReference>
<keyword evidence="3 5" id="KW-0067">ATP-binding</keyword>
<protein>
    <submittedName>
        <fullName evidence="5">ATP-binding cassette domain-containing protein</fullName>
    </submittedName>
</protein>
<reference evidence="5 6" key="1">
    <citation type="submission" date="2019-08" db="EMBL/GenBank/DDBJ databases">
        <title>Bradymonadales sp. TMQ4.</title>
        <authorList>
            <person name="Liang Q."/>
        </authorList>
    </citation>
    <scope>NUCLEOTIDE SEQUENCE [LARGE SCALE GENOMIC DNA]</scope>
    <source>
        <strain evidence="5 6">TMQ4</strain>
    </source>
</reference>
<evidence type="ECO:0000259" key="4">
    <source>
        <dbReference type="PROSITE" id="PS50893"/>
    </source>
</evidence>
<dbReference type="EMBL" id="VOSM01000003">
    <property type="protein sequence ID" value="TXD37488.1"/>
    <property type="molecule type" value="Genomic_DNA"/>
</dbReference>
<dbReference type="InterPro" id="IPR050093">
    <property type="entry name" value="ABC_SmlMolc_Importer"/>
</dbReference>
<dbReference type="SMART" id="SM00382">
    <property type="entry name" value="AAA"/>
    <property type="match status" value="1"/>
</dbReference>
<evidence type="ECO:0000313" key="5">
    <source>
        <dbReference type="EMBL" id="TXD37488.1"/>
    </source>
</evidence>
<accession>A0A5C6X830</accession>
<keyword evidence="2" id="KW-0547">Nucleotide-binding</keyword>
<feature type="domain" description="ABC transporter" evidence="4">
    <location>
        <begin position="2"/>
        <end position="235"/>
    </location>
</feature>
<dbReference type="InterPro" id="IPR027417">
    <property type="entry name" value="P-loop_NTPase"/>
</dbReference>
<dbReference type="GO" id="GO:0005524">
    <property type="term" value="F:ATP binding"/>
    <property type="evidence" value="ECO:0007669"/>
    <property type="project" value="UniProtKB-KW"/>
</dbReference>
<name>A0A5C6X830_9DELT</name>
<dbReference type="RefSeq" id="WP_146980645.1">
    <property type="nucleotide sequence ID" value="NZ_VOSM01000003.1"/>
</dbReference>
<dbReference type="PANTHER" id="PTHR42781">
    <property type="entry name" value="SPERMIDINE/PUTRESCINE IMPORT ATP-BINDING PROTEIN POTA"/>
    <property type="match status" value="1"/>
</dbReference>
<dbReference type="PROSITE" id="PS00211">
    <property type="entry name" value="ABC_TRANSPORTER_1"/>
    <property type="match status" value="1"/>
</dbReference>
<dbReference type="PANTHER" id="PTHR42781:SF4">
    <property type="entry name" value="SPERMIDINE_PUTRESCINE IMPORT ATP-BINDING PROTEIN POTA"/>
    <property type="match status" value="1"/>
</dbReference>
<dbReference type="GO" id="GO:0016887">
    <property type="term" value="F:ATP hydrolysis activity"/>
    <property type="evidence" value="ECO:0007669"/>
    <property type="project" value="InterPro"/>
</dbReference>
<evidence type="ECO:0000256" key="2">
    <source>
        <dbReference type="ARBA" id="ARBA00022741"/>
    </source>
</evidence>
<dbReference type="Gene3D" id="3.40.50.300">
    <property type="entry name" value="P-loop containing nucleotide triphosphate hydrolases"/>
    <property type="match status" value="1"/>
</dbReference>
<dbReference type="Pfam" id="PF00005">
    <property type="entry name" value="ABC_tran"/>
    <property type="match status" value="1"/>
</dbReference>
<dbReference type="InterPro" id="IPR003439">
    <property type="entry name" value="ABC_transporter-like_ATP-bd"/>
</dbReference>
<sequence>MSGFAMRLKVRHRVGAMVLEVALEVGARPVALIGPNGAGKSTLLKIIAGGVRPRNATIEAGGKCWVDSSAGDFLEPARRRVGYVPQGPSLFEHLRVWENVAFGLEGSREEKRAAALGWLKRWGAEGLSERRVGALSGGEAQRVTLVRALAASPQLLLLDEPLSALDAIARRQLRGQLAQTIEALGLPTIIVTHDWRDVAALGAEVVAMEEGRVVQRGELQALSETPASAFIAEFSGV</sequence>
<comment type="caution">
    <text evidence="5">The sequence shown here is derived from an EMBL/GenBank/DDBJ whole genome shotgun (WGS) entry which is preliminary data.</text>
</comment>
<dbReference type="AlphaFoldDB" id="A0A5C6X830"/>
<organism evidence="5 6">
    <name type="scientific">Lujinxingia vulgaris</name>
    <dbReference type="NCBI Taxonomy" id="2600176"/>
    <lineage>
        <taxon>Bacteria</taxon>
        <taxon>Deltaproteobacteria</taxon>
        <taxon>Bradymonadales</taxon>
        <taxon>Lujinxingiaceae</taxon>
        <taxon>Lujinxingia</taxon>
    </lineage>
</organism>
<evidence type="ECO:0000256" key="1">
    <source>
        <dbReference type="ARBA" id="ARBA00022448"/>
    </source>
</evidence>
<gene>
    <name evidence="5" type="ORF">FRC98_07285</name>
</gene>